<dbReference type="InterPro" id="IPR007016">
    <property type="entry name" value="O-antigen_ligase-rel_domated"/>
</dbReference>
<keyword evidence="2 5" id="KW-0812">Transmembrane</keyword>
<keyword evidence="8" id="KW-1185">Reference proteome</keyword>
<sequence length="409" mass="46272">MNQLNVKIPEKKRGLAGWLLAGYVFFLPVQFPTGFGFRLAPSDLFLLIVLFVGIGRIRLIKSAWSIWHYCIFTVFVMGTFVAVVTHGQLTQYVLVQKLLGLLLLFCTYGTITTFCNDWQHIRWLVKVFFWGVVIHNLIAIVTYFIARLFYYDFTWINYGIRLAGMLMDPNAYGGLLVLAFTLQIVTSVGKYPLVKGVWGLLSALSLITGILLTFSRSAWIGLAFLMVSASVFKPKITLKIAILGGASIAGVLLLAGNQFWQVIVSMASRQDQIDYRLDFIQTALDRFSDSPLFGVGLGTFALEYGWIIHNTLIWFLAEFGILGVSVFIGFFLWFLLKGFYAYKSVHESEKFLILSFIIGHIGMLGVSMGIEALYQRHWWLIFAFIASGYSIVKNNEFSRLLIAERGEVR</sequence>
<evidence type="ECO:0000256" key="2">
    <source>
        <dbReference type="ARBA" id="ARBA00022692"/>
    </source>
</evidence>
<feature type="transmembrane region" description="Helical" evidence="5">
    <location>
        <begin position="200"/>
        <end position="228"/>
    </location>
</feature>
<feature type="transmembrane region" description="Helical" evidence="5">
    <location>
        <begin position="127"/>
        <end position="150"/>
    </location>
</feature>
<dbReference type="GO" id="GO:0016020">
    <property type="term" value="C:membrane"/>
    <property type="evidence" value="ECO:0007669"/>
    <property type="project" value="UniProtKB-SubCell"/>
</dbReference>
<dbReference type="Proteomes" id="UP000217785">
    <property type="component" value="Unassembled WGS sequence"/>
</dbReference>
<evidence type="ECO:0000256" key="3">
    <source>
        <dbReference type="ARBA" id="ARBA00022989"/>
    </source>
</evidence>
<proteinExistence type="predicted"/>
<evidence type="ECO:0000259" key="6">
    <source>
        <dbReference type="Pfam" id="PF04932"/>
    </source>
</evidence>
<feature type="transmembrane region" description="Helical" evidence="5">
    <location>
        <begin position="12"/>
        <end position="29"/>
    </location>
</feature>
<protein>
    <recommendedName>
        <fullName evidence="6">O-antigen ligase-related domain-containing protein</fullName>
    </recommendedName>
</protein>
<evidence type="ECO:0000313" key="8">
    <source>
        <dbReference type="Proteomes" id="UP000217785"/>
    </source>
</evidence>
<feature type="transmembrane region" description="Helical" evidence="5">
    <location>
        <begin position="98"/>
        <end position="115"/>
    </location>
</feature>
<feature type="transmembrane region" description="Helical" evidence="5">
    <location>
        <begin position="313"/>
        <end position="339"/>
    </location>
</feature>
<dbReference type="PANTHER" id="PTHR37422:SF13">
    <property type="entry name" value="LIPOPOLYSACCHARIDE BIOSYNTHESIS PROTEIN PA4999-RELATED"/>
    <property type="match status" value="1"/>
</dbReference>
<keyword evidence="3 5" id="KW-1133">Transmembrane helix</keyword>
<evidence type="ECO:0000256" key="1">
    <source>
        <dbReference type="ARBA" id="ARBA00004141"/>
    </source>
</evidence>
<dbReference type="PANTHER" id="PTHR37422">
    <property type="entry name" value="TEICHURONIC ACID BIOSYNTHESIS PROTEIN TUAE"/>
    <property type="match status" value="1"/>
</dbReference>
<dbReference type="InterPro" id="IPR051533">
    <property type="entry name" value="WaaL-like"/>
</dbReference>
<keyword evidence="4 5" id="KW-0472">Membrane</keyword>
<organism evidence="7 8">
    <name type="scientific">Effusibacillus lacus</name>
    <dbReference type="NCBI Taxonomy" id="1348429"/>
    <lineage>
        <taxon>Bacteria</taxon>
        <taxon>Bacillati</taxon>
        <taxon>Bacillota</taxon>
        <taxon>Bacilli</taxon>
        <taxon>Bacillales</taxon>
        <taxon>Alicyclobacillaceae</taxon>
        <taxon>Effusibacillus</taxon>
    </lineage>
</organism>
<feature type="transmembrane region" description="Helical" evidence="5">
    <location>
        <begin position="351"/>
        <end position="370"/>
    </location>
</feature>
<feature type="transmembrane region" description="Helical" evidence="5">
    <location>
        <begin position="240"/>
        <end position="260"/>
    </location>
</feature>
<dbReference type="Pfam" id="PF04932">
    <property type="entry name" value="Wzy_C"/>
    <property type="match status" value="1"/>
</dbReference>
<feature type="transmembrane region" description="Helical" evidence="5">
    <location>
        <begin position="170"/>
        <end position="188"/>
    </location>
</feature>
<name>A0A292YLL5_9BACL</name>
<feature type="domain" description="O-antigen ligase-related" evidence="6">
    <location>
        <begin position="202"/>
        <end position="328"/>
    </location>
</feature>
<reference evidence="8" key="1">
    <citation type="submission" date="2017-07" db="EMBL/GenBank/DDBJ databases">
        <title>Draft genome sequence of Effusibacillus lacus strain skLN1.</title>
        <authorList>
            <person name="Watanabe M."/>
            <person name="Kojima H."/>
            <person name="Fukui M."/>
        </authorList>
    </citation>
    <scope>NUCLEOTIDE SEQUENCE [LARGE SCALE GENOMIC DNA]</scope>
    <source>
        <strain evidence="8">skLN1</strain>
    </source>
</reference>
<gene>
    <name evidence="7" type="ORF">EFBL_1003</name>
</gene>
<feature type="transmembrane region" description="Helical" evidence="5">
    <location>
        <begin position="290"/>
        <end position="307"/>
    </location>
</feature>
<evidence type="ECO:0000256" key="5">
    <source>
        <dbReference type="SAM" id="Phobius"/>
    </source>
</evidence>
<feature type="transmembrane region" description="Helical" evidence="5">
    <location>
        <begin position="66"/>
        <end position="86"/>
    </location>
</feature>
<dbReference type="EMBL" id="BDUF01000020">
    <property type="protein sequence ID" value="GAX89385.1"/>
    <property type="molecule type" value="Genomic_DNA"/>
</dbReference>
<comment type="caution">
    <text evidence="7">The sequence shown here is derived from an EMBL/GenBank/DDBJ whole genome shotgun (WGS) entry which is preliminary data.</text>
</comment>
<dbReference type="AlphaFoldDB" id="A0A292YLL5"/>
<comment type="subcellular location">
    <subcellularLocation>
        <location evidence="1">Membrane</location>
        <topology evidence="1">Multi-pass membrane protein</topology>
    </subcellularLocation>
</comment>
<evidence type="ECO:0000256" key="4">
    <source>
        <dbReference type="ARBA" id="ARBA00023136"/>
    </source>
</evidence>
<accession>A0A292YLL5</accession>
<evidence type="ECO:0000313" key="7">
    <source>
        <dbReference type="EMBL" id="GAX89385.1"/>
    </source>
</evidence>